<evidence type="ECO:0000313" key="5">
    <source>
        <dbReference type="EMBL" id="GFM33129.1"/>
    </source>
</evidence>
<accession>A0A7J0BHD7</accession>
<keyword evidence="3" id="KW-0411">Iron-sulfur</keyword>
<dbReference type="InterPro" id="IPR017896">
    <property type="entry name" value="4Fe4S_Fe-S-bd"/>
</dbReference>
<evidence type="ECO:0000259" key="4">
    <source>
        <dbReference type="PROSITE" id="PS51379"/>
    </source>
</evidence>
<keyword evidence="6" id="KW-1185">Reference proteome</keyword>
<protein>
    <recommendedName>
        <fullName evidence="4">4Fe-4S ferredoxin-type domain-containing protein</fullName>
    </recommendedName>
</protein>
<sequence>MSTLEQLKDQIRKALPDLDVVIGWEQGYDAMHATPLYIRKEEDIDRLIWSPLCVHSLGTYLTGLTRTPGAGKIGLVVKGCDSRAIVQLTQERMIPRENIVLFGVGCTGCLSHARLEYKVEQGGHYVEDMHSITFKGDKVEVAVNGDVETFDFDTVCLEKCLTCRFPNAIATEHFAGEEVPVAPKCDKAPSLEAFEKLSLDERFTFWQDQMRRCVRCYACRNTCPMCVCRDHCISTSRNPHWVSQETSSAENFMFQMIHTMHLAGRCIECGECQRACPVDLPIMLFRRTMVHAVKNTFDYVSGADPEATPPLLTFKVEEDNIKERGW</sequence>
<evidence type="ECO:0000256" key="3">
    <source>
        <dbReference type="ARBA" id="ARBA00023014"/>
    </source>
</evidence>
<dbReference type="Proteomes" id="UP000503840">
    <property type="component" value="Unassembled WGS sequence"/>
</dbReference>
<name>A0A7J0BHD7_9BACT</name>
<evidence type="ECO:0000313" key="6">
    <source>
        <dbReference type="Proteomes" id="UP000503840"/>
    </source>
</evidence>
<dbReference type="RefSeq" id="WP_174404812.1">
    <property type="nucleotide sequence ID" value="NZ_BLVO01000013.1"/>
</dbReference>
<dbReference type="Gene3D" id="1.10.1060.10">
    <property type="entry name" value="Alpha-helical ferredoxin"/>
    <property type="match status" value="1"/>
</dbReference>
<keyword evidence="1" id="KW-0479">Metal-binding</keyword>
<gene>
    <name evidence="5" type="ORF">DSM101010T_14940</name>
</gene>
<dbReference type="EMBL" id="BLVO01000013">
    <property type="protein sequence ID" value="GFM33129.1"/>
    <property type="molecule type" value="Genomic_DNA"/>
</dbReference>
<comment type="caution">
    <text evidence="5">The sequence shown here is derived from an EMBL/GenBank/DDBJ whole genome shotgun (WGS) entry which is preliminary data.</text>
</comment>
<dbReference type="GO" id="GO:0051536">
    <property type="term" value="F:iron-sulfur cluster binding"/>
    <property type="evidence" value="ECO:0007669"/>
    <property type="project" value="UniProtKB-KW"/>
</dbReference>
<dbReference type="PROSITE" id="PS00198">
    <property type="entry name" value="4FE4S_FER_1"/>
    <property type="match status" value="2"/>
</dbReference>
<dbReference type="InterPro" id="IPR017900">
    <property type="entry name" value="4Fe4S_Fe_S_CS"/>
</dbReference>
<dbReference type="SUPFAM" id="SSF46548">
    <property type="entry name" value="alpha-helical ferredoxin"/>
    <property type="match status" value="1"/>
</dbReference>
<proteinExistence type="predicted"/>
<organism evidence="5 6">
    <name type="scientific">Desulfovibrio subterraneus</name>
    <dbReference type="NCBI Taxonomy" id="2718620"/>
    <lineage>
        <taxon>Bacteria</taxon>
        <taxon>Pseudomonadati</taxon>
        <taxon>Thermodesulfobacteriota</taxon>
        <taxon>Desulfovibrionia</taxon>
        <taxon>Desulfovibrionales</taxon>
        <taxon>Desulfovibrionaceae</taxon>
        <taxon>Desulfovibrio</taxon>
    </lineage>
</organism>
<dbReference type="InterPro" id="IPR009051">
    <property type="entry name" value="Helical_ferredxn"/>
</dbReference>
<evidence type="ECO:0000256" key="1">
    <source>
        <dbReference type="ARBA" id="ARBA00022723"/>
    </source>
</evidence>
<keyword evidence="2" id="KW-0408">Iron</keyword>
<dbReference type="GO" id="GO:0046872">
    <property type="term" value="F:metal ion binding"/>
    <property type="evidence" value="ECO:0007669"/>
    <property type="project" value="UniProtKB-KW"/>
</dbReference>
<dbReference type="Pfam" id="PF13187">
    <property type="entry name" value="Fer4_9"/>
    <property type="match status" value="1"/>
</dbReference>
<feature type="domain" description="4Fe-4S ferredoxin-type" evidence="4">
    <location>
        <begin position="257"/>
        <end position="286"/>
    </location>
</feature>
<dbReference type="PROSITE" id="PS51379">
    <property type="entry name" value="4FE4S_FER_2"/>
    <property type="match status" value="1"/>
</dbReference>
<reference evidence="5 6" key="1">
    <citation type="submission" date="2020-05" db="EMBL/GenBank/DDBJ databases">
        <title>Draft genome sequence of Desulfovibrio sp. strain HN2T.</title>
        <authorList>
            <person name="Ueno A."/>
            <person name="Tamazawa S."/>
            <person name="Tamamura S."/>
            <person name="Murakami T."/>
            <person name="Kiyama T."/>
            <person name="Inomata H."/>
            <person name="Amano Y."/>
            <person name="Miyakawa K."/>
            <person name="Tamaki H."/>
            <person name="Naganuma T."/>
            <person name="Kaneko K."/>
        </authorList>
    </citation>
    <scope>NUCLEOTIDE SEQUENCE [LARGE SCALE GENOMIC DNA]</scope>
    <source>
        <strain evidence="5 6">HN2</strain>
    </source>
</reference>
<evidence type="ECO:0000256" key="2">
    <source>
        <dbReference type="ARBA" id="ARBA00023004"/>
    </source>
</evidence>
<dbReference type="AlphaFoldDB" id="A0A7J0BHD7"/>